<name>A0A1J1IK03_9DIPT</name>
<gene>
    <name evidence="1" type="ORF">CLUMA_CG012731</name>
</gene>
<dbReference type="EMBL" id="CVRI01000050">
    <property type="protein sequence ID" value="CRK99398.1"/>
    <property type="molecule type" value="Genomic_DNA"/>
</dbReference>
<sequence length="86" mass="10042">MRHSGRSNACRTYHMACKDFEPVFLLLHSLKVLHFVAQYVKIISNDMEYFARSKAKNLKFFSLIHVAFILQLRFLSGRKALHEPAC</sequence>
<proteinExistence type="predicted"/>
<dbReference type="Proteomes" id="UP000183832">
    <property type="component" value="Unassembled WGS sequence"/>
</dbReference>
<evidence type="ECO:0000313" key="1">
    <source>
        <dbReference type="EMBL" id="CRK99398.1"/>
    </source>
</evidence>
<accession>A0A1J1IK03</accession>
<keyword evidence="2" id="KW-1185">Reference proteome</keyword>
<protein>
    <submittedName>
        <fullName evidence="1">CLUMA_CG012731, isoform A</fullName>
    </submittedName>
</protein>
<organism evidence="1 2">
    <name type="scientific">Clunio marinus</name>
    <dbReference type="NCBI Taxonomy" id="568069"/>
    <lineage>
        <taxon>Eukaryota</taxon>
        <taxon>Metazoa</taxon>
        <taxon>Ecdysozoa</taxon>
        <taxon>Arthropoda</taxon>
        <taxon>Hexapoda</taxon>
        <taxon>Insecta</taxon>
        <taxon>Pterygota</taxon>
        <taxon>Neoptera</taxon>
        <taxon>Endopterygota</taxon>
        <taxon>Diptera</taxon>
        <taxon>Nematocera</taxon>
        <taxon>Chironomoidea</taxon>
        <taxon>Chironomidae</taxon>
        <taxon>Clunio</taxon>
    </lineage>
</organism>
<reference evidence="1 2" key="1">
    <citation type="submission" date="2015-04" db="EMBL/GenBank/DDBJ databases">
        <authorList>
            <person name="Syromyatnikov M.Y."/>
            <person name="Popov V.N."/>
        </authorList>
    </citation>
    <scope>NUCLEOTIDE SEQUENCE [LARGE SCALE GENOMIC DNA]</scope>
</reference>
<evidence type="ECO:0000313" key="2">
    <source>
        <dbReference type="Proteomes" id="UP000183832"/>
    </source>
</evidence>
<dbReference type="AlphaFoldDB" id="A0A1J1IK03"/>